<accession>A0ACC2UC15</accession>
<dbReference type="Proteomes" id="UP001165960">
    <property type="component" value="Unassembled WGS sequence"/>
</dbReference>
<proteinExistence type="predicted"/>
<organism evidence="1 2">
    <name type="scientific">Entomophthora muscae</name>
    <dbReference type="NCBI Taxonomy" id="34485"/>
    <lineage>
        <taxon>Eukaryota</taxon>
        <taxon>Fungi</taxon>
        <taxon>Fungi incertae sedis</taxon>
        <taxon>Zoopagomycota</taxon>
        <taxon>Entomophthoromycotina</taxon>
        <taxon>Entomophthoromycetes</taxon>
        <taxon>Entomophthorales</taxon>
        <taxon>Entomophthoraceae</taxon>
        <taxon>Entomophthora</taxon>
    </lineage>
</organism>
<sequence>MKLHILTLATIYAAPTTKKGSQASPGNDTRLFEQLVGNYSPVTQQVTFQLSKLTDKEMCIHLRSRLGRERRLCQEELYEKGDHSHVWHLVIKT</sequence>
<keyword evidence="2" id="KW-1185">Reference proteome</keyword>
<protein>
    <submittedName>
        <fullName evidence="1">Uncharacterized protein</fullName>
    </submittedName>
</protein>
<comment type="caution">
    <text evidence="1">The sequence shown here is derived from an EMBL/GenBank/DDBJ whole genome shotgun (WGS) entry which is preliminary data.</text>
</comment>
<gene>
    <name evidence="1" type="ORF">DSO57_1022928</name>
</gene>
<evidence type="ECO:0000313" key="1">
    <source>
        <dbReference type="EMBL" id="KAJ9084595.1"/>
    </source>
</evidence>
<reference evidence="1" key="1">
    <citation type="submission" date="2022-04" db="EMBL/GenBank/DDBJ databases">
        <title>Genome of the entomopathogenic fungus Entomophthora muscae.</title>
        <authorList>
            <person name="Elya C."/>
            <person name="Lovett B.R."/>
            <person name="Lee E."/>
            <person name="Macias A.M."/>
            <person name="Hajek A.E."/>
            <person name="De Bivort B.L."/>
            <person name="Kasson M.T."/>
            <person name="De Fine Licht H.H."/>
            <person name="Stajich J.E."/>
        </authorList>
    </citation>
    <scope>NUCLEOTIDE SEQUENCE</scope>
    <source>
        <strain evidence="1">Berkeley</strain>
    </source>
</reference>
<evidence type="ECO:0000313" key="2">
    <source>
        <dbReference type="Proteomes" id="UP001165960"/>
    </source>
</evidence>
<name>A0ACC2UC15_9FUNG</name>
<dbReference type="EMBL" id="QTSX02000827">
    <property type="protein sequence ID" value="KAJ9084595.1"/>
    <property type="molecule type" value="Genomic_DNA"/>
</dbReference>